<dbReference type="GO" id="GO:0019748">
    <property type="term" value="P:secondary metabolic process"/>
    <property type="evidence" value="ECO:0007669"/>
    <property type="project" value="TreeGrafter"/>
</dbReference>
<evidence type="ECO:0000256" key="1">
    <source>
        <dbReference type="ARBA" id="ARBA00009431"/>
    </source>
</evidence>
<reference evidence="2 3" key="1">
    <citation type="journal article" date="2018" name="Sci. Data">
        <title>The draft genome sequence of cork oak.</title>
        <authorList>
            <person name="Ramos A.M."/>
            <person name="Usie A."/>
            <person name="Barbosa P."/>
            <person name="Barros P.M."/>
            <person name="Capote T."/>
            <person name="Chaves I."/>
            <person name="Simoes F."/>
            <person name="Abreu I."/>
            <person name="Carrasquinho I."/>
            <person name="Faro C."/>
            <person name="Guimaraes J.B."/>
            <person name="Mendonca D."/>
            <person name="Nobrega F."/>
            <person name="Rodrigues L."/>
            <person name="Saibo N.J.M."/>
            <person name="Varela M.C."/>
            <person name="Egas C."/>
            <person name="Matos J."/>
            <person name="Miguel C.M."/>
            <person name="Oliveira M.M."/>
            <person name="Ricardo C.P."/>
            <person name="Goncalves S."/>
        </authorList>
    </citation>
    <scope>NUCLEOTIDE SEQUENCE [LARGE SCALE GENOMIC DNA]</scope>
    <source>
        <strain evidence="3">cv. HL8</strain>
    </source>
</reference>
<comment type="caution">
    <text evidence="2">The sequence shown here is derived from an EMBL/GenBank/DDBJ whole genome shotgun (WGS) entry which is preliminary data.</text>
</comment>
<organism evidence="2 3">
    <name type="scientific">Quercus suber</name>
    <name type="common">Cork oak</name>
    <dbReference type="NCBI Taxonomy" id="58331"/>
    <lineage>
        <taxon>Eukaryota</taxon>
        <taxon>Viridiplantae</taxon>
        <taxon>Streptophyta</taxon>
        <taxon>Embryophyta</taxon>
        <taxon>Tracheophyta</taxon>
        <taxon>Spermatophyta</taxon>
        <taxon>Magnoliopsida</taxon>
        <taxon>eudicotyledons</taxon>
        <taxon>Gunneridae</taxon>
        <taxon>Pentapetalae</taxon>
        <taxon>rosids</taxon>
        <taxon>fabids</taxon>
        <taxon>Fagales</taxon>
        <taxon>Fagaceae</taxon>
        <taxon>Quercus</taxon>
    </lineage>
</organism>
<dbReference type="Pfam" id="PF00450">
    <property type="entry name" value="Peptidase_S10"/>
    <property type="match status" value="1"/>
</dbReference>
<accession>A0AAW0LK52</accession>
<dbReference type="FunFam" id="3.40.50.1820:FF:000072">
    <property type="entry name" value="Serine carboxypeptidase-like 19"/>
    <property type="match status" value="1"/>
</dbReference>
<sequence length="638" mass="71744">MALISDAMYKSAKTSCNGNYIDSTNANCTRQLQQYPRLDRCIEQVNDADILGPNCAFISPKPKEGAQGFLNENSRNFILPWSRNGDFWCKNFDYILFDIWINYKIKVSKMLFMYDRCLYCELSLQGTVKEVFRCNITLTSEYSYNVKDAIPYHKNLTNSVLQILVFSSLITKPRACTLTMSSEASSVCLHLLFLLLVSGTAVSHWIVKTLPGFPGYLPFKLETGYISVGEVEFFYYFVQSEGYPGADPLLLYINGGPGCSALNGFLYQIGPLKFNISDYTGGLPTLLYEPNTWTKTANVLFLDAPVGAGFSYATTSEAWNASDTKLAAQAYQFLRNWLMEHSNFVNNPVYLGSDSYAGVVNPIIAEHIINGNEAGIEPNVNLKGLVLSCPHTSMDLEESTRVIFAHRMALISDAMYESAKTSCNGYYVDSTNAYCTEALAAISQCIELVNEPDILGPSCAFISPNKAKEEGAQGILRDYSGNFILPWSKKTNFWCKNFEYLLLDIWLNYKSVQDALHVRPGTVKEVFRCNITLNSDYSYDVTNALPYLKNLTNSGLQLIAFSGDHDMAVTHIATETWINALDLTIDTDWRPWFVDGQVAGYTRRYTNSGYRLTYATIKARKRTLIFHFIDTSNKLKEN</sequence>
<dbReference type="SUPFAM" id="SSF53474">
    <property type="entry name" value="alpha/beta-Hydrolases"/>
    <property type="match status" value="1"/>
</dbReference>
<dbReference type="AlphaFoldDB" id="A0AAW0LK52"/>
<proteinExistence type="inferred from homology"/>
<dbReference type="GO" id="GO:0006508">
    <property type="term" value="P:proteolysis"/>
    <property type="evidence" value="ECO:0007669"/>
    <property type="project" value="InterPro"/>
</dbReference>
<evidence type="ECO:0000313" key="3">
    <source>
        <dbReference type="Proteomes" id="UP000237347"/>
    </source>
</evidence>
<dbReference type="PANTHER" id="PTHR11802:SF335">
    <property type="entry name" value="SERINE CARBOXYPEPTIDASE-LIKE 18"/>
    <property type="match status" value="1"/>
</dbReference>
<dbReference type="PRINTS" id="PR00724">
    <property type="entry name" value="CRBOXYPTASEC"/>
</dbReference>
<keyword evidence="3" id="KW-1185">Reference proteome</keyword>
<dbReference type="InterPro" id="IPR001563">
    <property type="entry name" value="Peptidase_S10"/>
</dbReference>
<dbReference type="EMBL" id="PKMF04000082">
    <property type="protein sequence ID" value="KAK7851859.1"/>
    <property type="molecule type" value="Genomic_DNA"/>
</dbReference>
<evidence type="ECO:0000313" key="2">
    <source>
        <dbReference type="EMBL" id="KAK7851859.1"/>
    </source>
</evidence>
<dbReference type="Gene3D" id="3.40.50.12670">
    <property type="match status" value="1"/>
</dbReference>
<dbReference type="Proteomes" id="UP000237347">
    <property type="component" value="Unassembled WGS sequence"/>
</dbReference>
<protein>
    <submittedName>
        <fullName evidence="2">Serine carboxypeptidase-like 18</fullName>
    </submittedName>
</protein>
<dbReference type="GO" id="GO:0004185">
    <property type="term" value="F:serine-type carboxypeptidase activity"/>
    <property type="evidence" value="ECO:0007669"/>
    <property type="project" value="InterPro"/>
</dbReference>
<dbReference type="GO" id="GO:0016747">
    <property type="term" value="F:acyltransferase activity, transferring groups other than amino-acyl groups"/>
    <property type="evidence" value="ECO:0007669"/>
    <property type="project" value="TreeGrafter"/>
</dbReference>
<dbReference type="Gene3D" id="3.40.50.1820">
    <property type="entry name" value="alpha/beta hydrolase"/>
    <property type="match status" value="1"/>
</dbReference>
<comment type="similarity">
    <text evidence="1">Belongs to the peptidase S10 family.</text>
</comment>
<dbReference type="InterPro" id="IPR029058">
    <property type="entry name" value="AB_hydrolase_fold"/>
</dbReference>
<dbReference type="PANTHER" id="PTHR11802">
    <property type="entry name" value="SERINE PROTEASE FAMILY S10 SERINE CARBOXYPEPTIDASE"/>
    <property type="match status" value="1"/>
</dbReference>
<gene>
    <name evidence="2" type="primary">SCPL18_5</name>
    <name evidence="2" type="ORF">CFP56_040782</name>
</gene>
<name>A0AAW0LK52_QUESU</name>